<dbReference type="PANTHER" id="PTHR16305:SF28">
    <property type="entry name" value="GUANYLATE CYCLASE DOMAIN-CONTAINING PROTEIN"/>
    <property type="match status" value="1"/>
</dbReference>
<evidence type="ECO:0000259" key="3">
    <source>
        <dbReference type="PROSITE" id="PS50043"/>
    </source>
</evidence>
<reference evidence="4 5" key="2">
    <citation type="submission" date="2020-03" db="EMBL/GenBank/DDBJ databases">
        <authorList>
            <person name="Ichikawa N."/>
            <person name="Kimura A."/>
            <person name="Kitahashi Y."/>
            <person name="Uohara A."/>
        </authorList>
    </citation>
    <scope>NUCLEOTIDE SEQUENCE [LARGE SCALE GENOMIC DNA]</scope>
    <source>
        <strain evidence="4 5">NBRC 107702</strain>
    </source>
</reference>
<dbReference type="InterPro" id="IPR000792">
    <property type="entry name" value="Tscrpt_reg_LuxR_C"/>
</dbReference>
<dbReference type="InterPro" id="IPR011990">
    <property type="entry name" value="TPR-like_helical_dom_sf"/>
</dbReference>
<dbReference type="PROSITE" id="PS50043">
    <property type="entry name" value="HTH_LUXR_2"/>
    <property type="match status" value="1"/>
</dbReference>
<dbReference type="SUPFAM" id="SSF52540">
    <property type="entry name" value="P-loop containing nucleoside triphosphate hydrolases"/>
    <property type="match status" value="1"/>
</dbReference>
<name>A0A6F8XKP0_9ACTN</name>
<feature type="domain" description="HTH luxR-type" evidence="3">
    <location>
        <begin position="890"/>
        <end position="955"/>
    </location>
</feature>
<reference evidence="4 5" key="1">
    <citation type="submission" date="2020-03" db="EMBL/GenBank/DDBJ databases">
        <title>Whole genome shotgun sequence of Phytohabitans flavus NBRC 107702.</title>
        <authorList>
            <person name="Komaki H."/>
            <person name="Tamura T."/>
        </authorList>
    </citation>
    <scope>NUCLEOTIDE SEQUENCE [LARGE SCALE GENOMIC DNA]</scope>
    <source>
        <strain evidence="4 5">NBRC 107702</strain>
    </source>
</reference>
<dbReference type="GO" id="GO:0005737">
    <property type="term" value="C:cytoplasm"/>
    <property type="evidence" value="ECO:0007669"/>
    <property type="project" value="TreeGrafter"/>
</dbReference>
<dbReference type="GO" id="GO:0003677">
    <property type="term" value="F:DNA binding"/>
    <property type="evidence" value="ECO:0007669"/>
    <property type="project" value="InterPro"/>
</dbReference>
<dbReference type="Gene3D" id="1.10.10.10">
    <property type="entry name" value="Winged helix-like DNA-binding domain superfamily/Winged helix DNA-binding domain"/>
    <property type="match status" value="1"/>
</dbReference>
<evidence type="ECO:0000256" key="2">
    <source>
        <dbReference type="ARBA" id="ARBA00022840"/>
    </source>
</evidence>
<dbReference type="GO" id="GO:0006355">
    <property type="term" value="P:regulation of DNA-templated transcription"/>
    <property type="evidence" value="ECO:0007669"/>
    <property type="project" value="InterPro"/>
</dbReference>
<gene>
    <name evidence="4" type="ORF">Pflav_007900</name>
</gene>
<dbReference type="AlphaFoldDB" id="A0A6F8XKP0"/>
<dbReference type="InterPro" id="IPR027417">
    <property type="entry name" value="P-loop_NTPase"/>
</dbReference>
<dbReference type="Proteomes" id="UP000502508">
    <property type="component" value="Chromosome"/>
</dbReference>
<dbReference type="Gene3D" id="3.40.50.300">
    <property type="entry name" value="P-loop containing nucleotide triphosphate hydrolases"/>
    <property type="match status" value="1"/>
</dbReference>
<dbReference type="Pfam" id="PF13191">
    <property type="entry name" value="AAA_16"/>
    <property type="match status" value="1"/>
</dbReference>
<dbReference type="GO" id="GO:0005524">
    <property type="term" value="F:ATP binding"/>
    <property type="evidence" value="ECO:0007669"/>
    <property type="project" value="UniProtKB-KW"/>
</dbReference>
<dbReference type="EMBL" id="AP022870">
    <property type="protein sequence ID" value="BCB74380.1"/>
    <property type="molecule type" value="Genomic_DNA"/>
</dbReference>
<dbReference type="InterPro" id="IPR016032">
    <property type="entry name" value="Sig_transdc_resp-reg_C-effctor"/>
</dbReference>
<keyword evidence="2" id="KW-0067">ATP-binding</keyword>
<dbReference type="Pfam" id="PF00196">
    <property type="entry name" value="GerE"/>
    <property type="match status" value="1"/>
</dbReference>
<evidence type="ECO:0000313" key="4">
    <source>
        <dbReference type="EMBL" id="BCB74380.1"/>
    </source>
</evidence>
<dbReference type="GO" id="GO:0004016">
    <property type="term" value="F:adenylate cyclase activity"/>
    <property type="evidence" value="ECO:0007669"/>
    <property type="project" value="TreeGrafter"/>
</dbReference>
<sequence>MVGGRVFGTQQGRNGESRYGEANAMALIERELVERDHELKYLESLYGESATGRGRVAVISGPVATGKTQLLHNFAERAAASGALVLWAVASPSEQTLPLGVIDQMLHSAQLPAEAAEQINQLLDNGYRTYWQSGAPELAWRESAAVLRGLSKALLEVTERTSLVICVDDVHYADLPSLQCLSSVARRLRNTRAMMVLTESARLQPAYPLFQEDVLRNSHRRAVQLEPLTRFGVARVLAPSPELSGPHVAAECHALTGGNPLLLQSLIEDSRLSAATTGRVIVGDAFAEAVLSCLYRCEAPMLQVARGLAVVGTALPAATLARLLDLDTEIASRAVHLLNRAGLLDAGRFRHPRVRNAVLASMIPEARAAMHGQVAKLLHSAGEPASVVAGHLVEADWVDAPWVLSTLKEAAEIALSGGDFAFASTCLRTARGACLDDRQRAEITSMLTQAKWRVDPADALPHLSELVAAARSGLIDCRHSVTLVGYLLWHGRLDEAIELLDRICTADSIDAEAADGIYASLLWLASSFPEYAERVRGYWTELERHWSTPTAQTLPLQAARVLSAITEHGPNEEAVSAAEQVLQRTHLNDKNLMPASVALSTLILADRLGSAAAWCDSLLGEAAAGNAPTWQAVLFSLQAEIAQRQGDLTGAEEHAQSALRAISMRGWGVVIGRLLSTLVHVNTATGRYEEAANFLSERVPAEMFRTSYGLQYLYARGNYYLATDRPRAALSDFQTCGDTANVLGLELPELAPWRLGLAQAYLALKGPRQSRALVGEQLRLLGEEGQQWVRGVALRVLASVSEPARRLPLLKESVELLEAGGDRLETALALADLSDALRDAGDPSRARLTLRTARYFAKQCQAHALLRRLQPEVSSIEQSTTALVRAVPNNVEGITSLSEAERRVAALAAIGHTNREIAGKLYITVSTVEQHMTRIFRKLRVKRRSDLPPGLHVGIADTA</sequence>
<dbReference type="InterPro" id="IPR036388">
    <property type="entry name" value="WH-like_DNA-bd_sf"/>
</dbReference>
<protein>
    <recommendedName>
        <fullName evidence="3">HTH luxR-type domain-containing protein</fullName>
    </recommendedName>
</protein>
<dbReference type="PANTHER" id="PTHR16305">
    <property type="entry name" value="TESTICULAR SOLUBLE ADENYLYL CYCLASE"/>
    <property type="match status" value="1"/>
</dbReference>
<organism evidence="4 5">
    <name type="scientific">Phytohabitans flavus</name>
    <dbReference type="NCBI Taxonomy" id="1076124"/>
    <lineage>
        <taxon>Bacteria</taxon>
        <taxon>Bacillati</taxon>
        <taxon>Actinomycetota</taxon>
        <taxon>Actinomycetes</taxon>
        <taxon>Micromonosporales</taxon>
        <taxon>Micromonosporaceae</taxon>
    </lineage>
</organism>
<keyword evidence="1" id="KW-0547">Nucleotide-binding</keyword>
<dbReference type="Gene3D" id="1.25.40.10">
    <property type="entry name" value="Tetratricopeptide repeat domain"/>
    <property type="match status" value="1"/>
</dbReference>
<dbReference type="CDD" id="cd06170">
    <property type="entry name" value="LuxR_C_like"/>
    <property type="match status" value="1"/>
</dbReference>
<dbReference type="KEGG" id="pfla:Pflav_007900"/>
<evidence type="ECO:0000256" key="1">
    <source>
        <dbReference type="ARBA" id="ARBA00022741"/>
    </source>
</evidence>
<dbReference type="SMART" id="SM00421">
    <property type="entry name" value="HTH_LUXR"/>
    <property type="match status" value="1"/>
</dbReference>
<dbReference type="InterPro" id="IPR041664">
    <property type="entry name" value="AAA_16"/>
</dbReference>
<dbReference type="SUPFAM" id="SSF48452">
    <property type="entry name" value="TPR-like"/>
    <property type="match status" value="1"/>
</dbReference>
<evidence type="ECO:0000313" key="5">
    <source>
        <dbReference type="Proteomes" id="UP000502508"/>
    </source>
</evidence>
<dbReference type="SUPFAM" id="SSF46894">
    <property type="entry name" value="C-terminal effector domain of the bipartite response regulators"/>
    <property type="match status" value="1"/>
</dbReference>
<accession>A0A6F8XKP0</accession>
<dbReference type="PRINTS" id="PR00038">
    <property type="entry name" value="HTHLUXR"/>
</dbReference>
<keyword evidence="5" id="KW-1185">Reference proteome</keyword>
<proteinExistence type="predicted"/>
<dbReference type="PROSITE" id="PS00622">
    <property type="entry name" value="HTH_LUXR_1"/>
    <property type="match status" value="1"/>
</dbReference>